<accession>A0A0L0SDT7</accession>
<evidence type="ECO:0000313" key="7">
    <source>
        <dbReference type="EMBL" id="KNE60550.1"/>
    </source>
</evidence>
<dbReference type="STRING" id="578462.A0A0L0SDT7"/>
<dbReference type="SMART" id="SM00220">
    <property type="entry name" value="S_TKc"/>
    <property type="match status" value="1"/>
</dbReference>
<dbReference type="GO" id="GO:0004674">
    <property type="term" value="F:protein serine/threonine kinase activity"/>
    <property type="evidence" value="ECO:0007669"/>
    <property type="project" value="UniProtKB-KW"/>
</dbReference>
<organism evidence="7 8">
    <name type="scientific">Allomyces macrogynus (strain ATCC 38327)</name>
    <name type="common">Allomyces javanicus var. macrogynus</name>
    <dbReference type="NCBI Taxonomy" id="578462"/>
    <lineage>
        <taxon>Eukaryota</taxon>
        <taxon>Fungi</taxon>
        <taxon>Fungi incertae sedis</taxon>
        <taxon>Blastocladiomycota</taxon>
        <taxon>Blastocladiomycetes</taxon>
        <taxon>Blastocladiales</taxon>
        <taxon>Blastocladiaceae</taxon>
        <taxon>Allomyces</taxon>
    </lineage>
</organism>
<dbReference type="PROSITE" id="PS50011">
    <property type="entry name" value="PROTEIN_KINASE_DOM"/>
    <property type="match status" value="1"/>
</dbReference>
<dbReference type="Proteomes" id="UP000054350">
    <property type="component" value="Unassembled WGS sequence"/>
</dbReference>
<evidence type="ECO:0000256" key="4">
    <source>
        <dbReference type="RuleBase" id="RU000304"/>
    </source>
</evidence>
<comment type="similarity">
    <text evidence="4">Belongs to the protein kinase superfamily.</text>
</comment>
<evidence type="ECO:0000259" key="6">
    <source>
        <dbReference type="PROSITE" id="PS50011"/>
    </source>
</evidence>
<dbReference type="GO" id="GO:0035556">
    <property type="term" value="P:intracellular signal transduction"/>
    <property type="evidence" value="ECO:0007669"/>
    <property type="project" value="TreeGrafter"/>
</dbReference>
<dbReference type="Pfam" id="PF00069">
    <property type="entry name" value="Pkinase"/>
    <property type="match status" value="2"/>
</dbReference>
<keyword evidence="1 3" id="KW-0547">Nucleotide-binding</keyword>
<dbReference type="GO" id="GO:0005524">
    <property type="term" value="F:ATP binding"/>
    <property type="evidence" value="ECO:0007669"/>
    <property type="project" value="UniProtKB-UniRule"/>
</dbReference>
<keyword evidence="2 3" id="KW-0067">ATP-binding</keyword>
<dbReference type="GO" id="GO:0005634">
    <property type="term" value="C:nucleus"/>
    <property type="evidence" value="ECO:0007669"/>
    <property type="project" value="TreeGrafter"/>
</dbReference>
<reference evidence="7 8" key="1">
    <citation type="submission" date="2009-11" db="EMBL/GenBank/DDBJ databases">
        <title>Annotation of Allomyces macrogynus ATCC 38327.</title>
        <authorList>
            <consortium name="The Broad Institute Genome Sequencing Platform"/>
            <person name="Russ C."/>
            <person name="Cuomo C."/>
            <person name="Burger G."/>
            <person name="Gray M.W."/>
            <person name="Holland P.W.H."/>
            <person name="King N."/>
            <person name="Lang F.B.F."/>
            <person name="Roger A.J."/>
            <person name="Ruiz-Trillo I."/>
            <person name="Young S.K."/>
            <person name="Zeng Q."/>
            <person name="Gargeya S."/>
            <person name="Fitzgerald M."/>
            <person name="Haas B."/>
            <person name="Abouelleil A."/>
            <person name="Alvarado L."/>
            <person name="Arachchi H.M."/>
            <person name="Berlin A."/>
            <person name="Chapman S.B."/>
            <person name="Gearin G."/>
            <person name="Goldberg J."/>
            <person name="Griggs A."/>
            <person name="Gujja S."/>
            <person name="Hansen M."/>
            <person name="Heiman D."/>
            <person name="Howarth C."/>
            <person name="Larimer J."/>
            <person name="Lui A."/>
            <person name="MacDonald P.J.P."/>
            <person name="McCowen C."/>
            <person name="Montmayeur A."/>
            <person name="Murphy C."/>
            <person name="Neiman D."/>
            <person name="Pearson M."/>
            <person name="Priest M."/>
            <person name="Roberts A."/>
            <person name="Saif S."/>
            <person name="Shea T."/>
            <person name="Sisk P."/>
            <person name="Stolte C."/>
            <person name="Sykes S."/>
            <person name="Wortman J."/>
            <person name="Nusbaum C."/>
            <person name="Birren B."/>
        </authorList>
    </citation>
    <scope>NUCLEOTIDE SEQUENCE [LARGE SCALE GENOMIC DNA]</scope>
    <source>
        <strain evidence="7 8">ATCC 38327</strain>
    </source>
</reference>
<dbReference type="InterPro" id="IPR011009">
    <property type="entry name" value="Kinase-like_dom_sf"/>
</dbReference>
<dbReference type="SUPFAM" id="SSF56112">
    <property type="entry name" value="Protein kinase-like (PK-like)"/>
    <property type="match status" value="2"/>
</dbReference>
<feature type="compositionally biased region" description="Basic and acidic residues" evidence="5">
    <location>
        <begin position="28"/>
        <end position="40"/>
    </location>
</feature>
<feature type="domain" description="Protein kinase" evidence="6">
    <location>
        <begin position="71"/>
        <end position="381"/>
    </location>
</feature>
<dbReference type="InterPro" id="IPR000719">
    <property type="entry name" value="Prot_kinase_dom"/>
</dbReference>
<evidence type="ECO:0000256" key="1">
    <source>
        <dbReference type="ARBA" id="ARBA00022741"/>
    </source>
</evidence>
<dbReference type="OrthoDB" id="10252171at2759"/>
<evidence type="ECO:0000256" key="3">
    <source>
        <dbReference type="PROSITE-ProRule" id="PRU10141"/>
    </source>
</evidence>
<reference evidence="8" key="2">
    <citation type="submission" date="2009-11" db="EMBL/GenBank/DDBJ databases">
        <title>The Genome Sequence of Allomyces macrogynus strain ATCC 38327.</title>
        <authorList>
            <consortium name="The Broad Institute Genome Sequencing Platform"/>
            <person name="Russ C."/>
            <person name="Cuomo C."/>
            <person name="Shea T."/>
            <person name="Young S.K."/>
            <person name="Zeng Q."/>
            <person name="Koehrsen M."/>
            <person name="Haas B."/>
            <person name="Borodovsky M."/>
            <person name="Guigo R."/>
            <person name="Alvarado L."/>
            <person name="Berlin A."/>
            <person name="Borenstein D."/>
            <person name="Chen Z."/>
            <person name="Engels R."/>
            <person name="Freedman E."/>
            <person name="Gellesch M."/>
            <person name="Goldberg J."/>
            <person name="Griggs A."/>
            <person name="Gujja S."/>
            <person name="Heiman D."/>
            <person name="Hepburn T."/>
            <person name="Howarth C."/>
            <person name="Jen D."/>
            <person name="Larson L."/>
            <person name="Lewis B."/>
            <person name="Mehta T."/>
            <person name="Park D."/>
            <person name="Pearson M."/>
            <person name="Roberts A."/>
            <person name="Saif S."/>
            <person name="Shenoy N."/>
            <person name="Sisk P."/>
            <person name="Stolte C."/>
            <person name="Sykes S."/>
            <person name="Walk T."/>
            <person name="White J."/>
            <person name="Yandava C."/>
            <person name="Burger G."/>
            <person name="Gray M.W."/>
            <person name="Holland P.W.H."/>
            <person name="King N."/>
            <person name="Lang F.B.F."/>
            <person name="Roger A.J."/>
            <person name="Ruiz-Trillo I."/>
            <person name="Lander E."/>
            <person name="Nusbaum C."/>
        </authorList>
    </citation>
    <scope>NUCLEOTIDE SEQUENCE [LARGE SCALE GENOMIC DNA]</scope>
    <source>
        <strain evidence="8">ATCC 38327</strain>
    </source>
</reference>
<proteinExistence type="inferred from homology"/>
<protein>
    <submittedName>
        <fullName evidence="7">CAMK/CAMKL/PASK protein kinase</fullName>
    </submittedName>
</protein>
<name>A0A0L0SDT7_ALLM3</name>
<dbReference type="PANTHER" id="PTHR24346:SF72">
    <property type="entry name" value="CAMK PROTEIN KINASE"/>
    <property type="match status" value="1"/>
</dbReference>
<sequence length="385" mass="43770">MTAKADSGLGLNDSPSDEIKPTSVPTPVKEKERLTPEQKHAKALVERERRLQEVLGVLEGRKALPAGMQDLVFHNFIGDGTYGFVVTAFRGEQEVAVKFIFKDKIPATAWMHDADLGAVPSEIFFLKNLRHPNLIKFLGCYSDEQYMMLVTELHGTSWDAVNPELQGRYLEGLRPIPRAQRVGDEGKGDLNTLASLNAAQRERLRPRVSCDLFECIDAHEYFPERVVRHIFKQIVDVVGYLHSQGIVHRDLKDENITIDANYTVKLIDFGSAAFIPKASQQWFDRFLGTMDFAAPEIVEGFRYRGPEVEIWALGVLLYILVFRQVPFKSQDEIPRAKPNLPPGLAEWYAGTHDLYDLIKWTLAPIKDDRPSIQQVKQHRWMSLTS</sequence>
<evidence type="ECO:0000256" key="2">
    <source>
        <dbReference type="ARBA" id="ARBA00022840"/>
    </source>
</evidence>
<dbReference type="InterPro" id="IPR017441">
    <property type="entry name" value="Protein_kinase_ATP_BS"/>
</dbReference>
<gene>
    <name evidence="7" type="ORF">AMAG_05929</name>
</gene>
<dbReference type="eggNOG" id="KOG1152">
    <property type="taxonomic scope" value="Eukaryota"/>
</dbReference>
<dbReference type="EMBL" id="GG745336">
    <property type="protein sequence ID" value="KNE60550.1"/>
    <property type="molecule type" value="Genomic_DNA"/>
</dbReference>
<keyword evidence="4" id="KW-0723">Serine/threonine-protein kinase</keyword>
<dbReference type="PANTHER" id="PTHR24346">
    <property type="entry name" value="MAP/MICROTUBULE AFFINITY-REGULATING KINASE"/>
    <property type="match status" value="1"/>
</dbReference>
<dbReference type="InterPro" id="IPR008271">
    <property type="entry name" value="Ser/Thr_kinase_AS"/>
</dbReference>
<dbReference type="Gene3D" id="1.10.510.10">
    <property type="entry name" value="Transferase(Phosphotransferase) domain 1"/>
    <property type="match status" value="1"/>
</dbReference>
<dbReference type="PROSITE" id="PS00108">
    <property type="entry name" value="PROTEIN_KINASE_ST"/>
    <property type="match status" value="1"/>
</dbReference>
<keyword evidence="7" id="KW-0808">Transferase</keyword>
<dbReference type="Gene3D" id="3.30.200.20">
    <property type="entry name" value="Phosphorylase Kinase, domain 1"/>
    <property type="match status" value="1"/>
</dbReference>
<dbReference type="AlphaFoldDB" id="A0A0L0SDT7"/>
<feature type="binding site" evidence="3">
    <location>
        <position position="102"/>
    </location>
    <ligand>
        <name>ATP</name>
        <dbReference type="ChEBI" id="CHEBI:30616"/>
    </ligand>
</feature>
<keyword evidence="7" id="KW-0418">Kinase</keyword>
<keyword evidence="8" id="KW-1185">Reference proteome</keyword>
<dbReference type="VEuPathDB" id="FungiDB:AMAG_05929"/>
<dbReference type="PROSITE" id="PS00107">
    <property type="entry name" value="PROTEIN_KINASE_ATP"/>
    <property type="match status" value="1"/>
</dbReference>
<feature type="region of interest" description="Disordered" evidence="5">
    <location>
        <begin position="1"/>
        <end position="40"/>
    </location>
</feature>
<dbReference type="GO" id="GO:0045719">
    <property type="term" value="P:negative regulation of glycogen biosynthetic process"/>
    <property type="evidence" value="ECO:0007669"/>
    <property type="project" value="TreeGrafter"/>
</dbReference>
<dbReference type="GO" id="GO:0005829">
    <property type="term" value="C:cytosol"/>
    <property type="evidence" value="ECO:0007669"/>
    <property type="project" value="TreeGrafter"/>
</dbReference>
<evidence type="ECO:0000256" key="5">
    <source>
        <dbReference type="SAM" id="MobiDB-lite"/>
    </source>
</evidence>
<evidence type="ECO:0000313" key="8">
    <source>
        <dbReference type="Proteomes" id="UP000054350"/>
    </source>
</evidence>